<name>A1VV95_POLNA</name>
<dbReference type="AlphaFoldDB" id="A1VV95"/>
<dbReference type="KEGG" id="pna:Pnap_4291"/>
<keyword evidence="1" id="KW-0614">Plasmid</keyword>
<organism evidence="1 2">
    <name type="scientific">Polaromonas naphthalenivorans (strain CJ2)</name>
    <dbReference type="NCBI Taxonomy" id="365044"/>
    <lineage>
        <taxon>Bacteria</taxon>
        <taxon>Pseudomonadati</taxon>
        <taxon>Pseudomonadota</taxon>
        <taxon>Betaproteobacteria</taxon>
        <taxon>Burkholderiales</taxon>
        <taxon>Comamonadaceae</taxon>
        <taxon>Polaromonas</taxon>
    </lineage>
</organism>
<dbReference type="InterPro" id="IPR019701">
    <property type="entry name" value="Phage_P22_NinX"/>
</dbReference>
<protein>
    <recommendedName>
        <fullName evidence="3">DUF2591 domain-containing protein</fullName>
    </recommendedName>
</protein>
<dbReference type="Pfam" id="PF10765">
    <property type="entry name" value="Phage_P22_NinX"/>
    <property type="match status" value="1"/>
</dbReference>
<dbReference type="RefSeq" id="WP_011797946.1">
    <property type="nucleotide sequence ID" value="NC_008757.1"/>
</dbReference>
<dbReference type="EMBL" id="CP000530">
    <property type="protein sequence ID" value="ABM39573.1"/>
    <property type="molecule type" value="Genomic_DNA"/>
</dbReference>
<accession>A1VV95</accession>
<gene>
    <name evidence="1" type="ordered locus">Pnap_4291</name>
</gene>
<geneLocation type="plasmid" evidence="1 2">
    <name>pPNAP01</name>
</geneLocation>
<reference evidence="2" key="1">
    <citation type="journal article" date="2009" name="Environ. Microbiol.">
        <title>The genome of Polaromonas naphthalenivorans strain CJ2, isolated from coal tar-contaminated sediment, reveals physiological and metabolic versatility and evolution through extensive horizontal gene transfer.</title>
        <authorList>
            <person name="Yagi J.M."/>
            <person name="Sims D."/>
            <person name="Brettin T."/>
            <person name="Bruce D."/>
            <person name="Madsen E.L."/>
        </authorList>
    </citation>
    <scope>NUCLEOTIDE SEQUENCE [LARGE SCALE GENOMIC DNA]</scope>
    <source>
        <strain evidence="2">CJ2</strain>
        <plasmid evidence="2">Plasmid pPNAP01</plasmid>
    </source>
</reference>
<sequence>MPATNKAIDIRTCGKSDHQEIKEAPDQLNPGQTIKVKTSELIGAAFNWAVAKCEGYEVELSPDWYAPTNCAIKASYANGICLRWVHSGEWSPATNWNQGGPIMGREGITTRCIGRSIFGFLWDASTYGNDEEIVGYTQLTAGMRCYVASKLGDEIAIPYELMP</sequence>
<evidence type="ECO:0008006" key="3">
    <source>
        <dbReference type="Google" id="ProtNLM"/>
    </source>
</evidence>
<proteinExistence type="predicted"/>
<evidence type="ECO:0000313" key="1">
    <source>
        <dbReference type="EMBL" id="ABM39573.1"/>
    </source>
</evidence>
<keyword evidence="2" id="KW-1185">Reference proteome</keyword>
<dbReference type="HOGENOM" id="CLU_117618_0_0_4"/>
<evidence type="ECO:0000313" key="2">
    <source>
        <dbReference type="Proteomes" id="UP000000644"/>
    </source>
</evidence>
<dbReference type="Proteomes" id="UP000000644">
    <property type="component" value="Plasmid pPNAP01"/>
</dbReference>